<dbReference type="GO" id="GO:0005737">
    <property type="term" value="C:cytoplasm"/>
    <property type="evidence" value="ECO:0007669"/>
    <property type="project" value="TreeGrafter"/>
</dbReference>
<name>A0A915E6B2_9BILA</name>
<dbReference type="PANTHER" id="PTHR12595">
    <property type="entry name" value="POS9-ACTIVATING FACTOR FAP7-RELATED"/>
    <property type="match status" value="1"/>
</dbReference>
<dbReference type="InterPro" id="IPR027417">
    <property type="entry name" value="P-loop_NTPase"/>
</dbReference>
<dbReference type="GO" id="GO:0005634">
    <property type="term" value="C:nucleus"/>
    <property type="evidence" value="ECO:0007669"/>
    <property type="project" value="TreeGrafter"/>
</dbReference>
<accession>A0A915E6B2</accession>
<evidence type="ECO:0000313" key="8">
    <source>
        <dbReference type="WBParaSite" id="jg26229"/>
    </source>
</evidence>
<dbReference type="InterPro" id="IPR020618">
    <property type="entry name" value="Adenyl_kinase_AK6"/>
</dbReference>
<dbReference type="PANTHER" id="PTHR12595:SF0">
    <property type="entry name" value="ADENYLATE KINASE ISOENZYME 6"/>
    <property type="match status" value="1"/>
</dbReference>
<dbReference type="Proteomes" id="UP000887574">
    <property type="component" value="Unplaced"/>
</dbReference>
<dbReference type="AlphaFoldDB" id="A0A915E6B2"/>
<dbReference type="Pfam" id="PF13238">
    <property type="entry name" value="AAA_18"/>
    <property type="match status" value="1"/>
</dbReference>
<evidence type="ECO:0000313" key="7">
    <source>
        <dbReference type="Proteomes" id="UP000887574"/>
    </source>
</evidence>
<keyword evidence="3" id="KW-0808">Transferase</keyword>
<dbReference type="GO" id="GO:0006364">
    <property type="term" value="P:rRNA processing"/>
    <property type="evidence" value="ECO:0007669"/>
    <property type="project" value="UniProtKB-KW"/>
</dbReference>
<sequence length="264" mass="30486">MATSKTRKEPNVLITGTPGTGKSTLAARLAQNLGFEFIDIGKEVKERSLFSEYDEQYKSHVLDEDKLLDFLEDRMNSDDGGVVLDYHSSEFFPQRWFDFVFVLRCENTEILYDRLASRNYSASKTSRMCRMWARITYGARWAPEITKVAASRALNLSKVKSIKVSMDPFYAGNKSLREFWYHVCDPEVKETNPSAKISTEIRNDGKEPFFEANLDDNRKIVFKTEGMLAADVLIRFNRLLGNKELGKLRVKEEEQPPEDWRPVI</sequence>
<evidence type="ECO:0000256" key="6">
    <source>
        <dbReference type="ARBA" id="ARBA00022840"/>
    </source>
</evidence>
<dbReference type="GO" id="GO:0016887">
    <property type="term" value="F:ATP hydrolysis activity"/>
    <property type="evidence" value="ECO:0007669"/>
    <property type="project" value="InterPro"/>
</dbReference>
<evidence type="ECO:0000256" key="5">
    <source>
        <dbReference type="ARBA" id="ARBA00022777"/>
    </source>
</evidence>
<dbReference type="Gene3D" id="3.40.30.10">
    <property type="entry name" value="Glutaredoxin"/>
    <property type="match status" value="1"/>
</dbReference>
<keyword evidence="5" id="KW-0418">Kinase</keyword>
<keyword evidence="6" id="KW-0067">ATP-binding</keyword>
<keyword evidence="4" id="KW-0547">Nucleotide-binding</keyword>
<evidence type="ECO:0000256" key="1">
    <source>
        <dbReference type="ARBA" id="ARBA00022517"/>
    </source>
</evidence>
<protein>
    <submittedName>
        <fullName evidence="8">Adenylate kinase</fullName>
    </submittedName>
</protein>
<evidence type="ECO:0000256" key="3">
    <source>
        <dbReference type="ARBA" id="ARBA00022679"/>
    </source>
</evidence>
<dbReference type="GO" id="GO:0005524">
    <property type="term" value="F:ATP binding"/>
    <property type="evidence" value="ECO:0007669"/>
    <property type="project" value="UniProtKB-KW"/>
</dbReference>
<keyword evidence="7" id="KW-1185">Reference proteome</keyword>
<dbReference type="Gene3D" id="3.40.50.300">
    <property type="entry name" value="P-loop containing nucleotide triphosphate hydrolases"/>
    <property type="match status" value="1"/>
</dbReference>
<reference evidence="8" key="1">
    <citation type="submission" date="2022-11" db="UniProtKB">
        <authorList>
            <consortium name="WormBaseParasite"/>
        </authorList>
    </citation>
    <scope>IDENTIFICATION</scope>
</reference>
<evidence type="ECO:0000256" key="2">
    <source>
        <dbReference type="ARBA" id="ARBA00022552"/>
    </source>
</evidence>
<dbReference type="SUPFAM" id="SSF52540">
    <property type="entry name" value="P-loop containing nucleoside triphosphate hydrolases"/>
    <property type="match status" value="1"/>
</dbReference>
<organism evidence="7 8">
    <name type="scientific">Ditylenchus dipsaci</name>
    <dbReference type="NCBI Taxonomy" id="166011"/>
    <lineage>
        <taxon>Eukaryota</taxon>
        <taxon>Metazoa</taxon>
        <taxon>Ecdysozoa</taxon>
        <taxon>Nematoda</taxon>
        <taxon>Chromadorea</taxon>
        <taxon>Rhabditida</taxon>
        <taxon>Tylenchina</taxon>
        <taxon>Tylenchomorpha</taxon>
        <taxon>Sphaerularioidea</taxon>
        <taxon>Anguinidae</taxon>
        <taxon>Anguininae</taxon>
        <taxon>Ditylenchus</taxon>
    </lineage>
</organism>
<evidence type="ECO:0000256" key="4">
    <source>
        <dbReference type="ARBA" id="ARBA00022741"/>
    </source>
</evidence>
<proteinExistence type="predicted"/>
<dbReference type="WBParaSite" id="jg26229">
    <property type="protein sequence ID" value="jg26229"/>
    <property type="gene ID" value="jg26229"/>
</dbReference>
<keyword evidence="2" id="KW-0698">rRNA processing</keyword>
<keyword evidence="1" id="KW-0690">Ribosome biogenesis</keyword>
<dbReference type="GO" id="GO:0004017">
    <property type="term" value="F:AMP kinase activity"/>
    <property type="evidence" value="ECO:0007669"/>
    <property type="project" value="InterPro"/>
</dbReference>